<evidence type="ECO:0000313" key="3">
    <source>
        <dbReference type="Proteomes" id="UP000664521"/>
    </source>
</evidence>
<comment type="caution">
    <text evidence="2">The sequence shown here is derived from an EMBL/GenBank/DDBJ whole genome shotgun (WGS) entry which is preliminary data.</text>
</comment>
<organism evidence="2 3">
    <name type="scientific">Heterodermia speciosa</name>
    <dbReference type="NCBI Taxonomy" id="116794"/>
    <lineage>
        <taxon>Eukaryota</taxon>
        <taxon>Fungi</taxon>
        <taxon>Dikarya</taxon>
        <taxon>Ascomycota</taxon>
        <taxon>Pezizomycotina</taxon>
        <taxon>Lecanoromycetes</taxon>
        <taxon>OSLEUM clade</taxon>
        <taxon>Lecanoromycetidae</taxon>
        <taxon>Caliciales</taxon>
        <taxon>Physciaceae</taxon>
        <taxon>Heterodermia</taxon>
    </lineage>
</organism>
<dbReference type="AlphaFoldDB" id="A0A8H3PCU0"/>
<keyword evidence="3" id="KW-1185">Reference proteome</keyword>
<protein>
    <recommendedName>
        <fullName evidence="4">Reverse transcriptase domain-containing protein</fullName>
    </recommendedName>
</protein>
<name>A0A8H3PCU0_9LECA</name>
<dbReference type="PANTHER" id="PTHR37015:SF1">
    <property type="entry name" value="REVERSE TRANSCRIPTASE DOMAIN-CONTAINING PROTEIN"/>
    <property type="match status" value="1"/>
</dbReference>
<gene>
    <name evidence="2" type="ORF">HETSPECPRED_001106</name>
</gene>
<evidence type="ECO:0000313" key="2">
    <source>
        <dbReference type="EMBL" id="CAF9938551.1"/>
    </source>
</evidence>
<reference evidence="2" key="1">
    <citation type="submission" date="2021-03" db="EMBL/GenBank/DDBJ databases">
        <authorList>
            <person name="Tagirdzhanova G."/>
        </authorList>
    </citation>
    <scope>NUCLEOTIDE SEQUENCE</scope>
</reference>
<evidence type="ECO:0000256" key="1">
    <source>
        <dbReference type="SAM" id="MobiDB-lite"/>
    </source>
</evidence>
<dbReference type="Proteomes" id="UP000664521">
    <property type="component" value="Unassembled WGS sequence"/>
</dbReference>
<feature type="region of interest" description="Disordered" evidence="1">
    <location>
        <begin position="145"/>
        <end position="164"/>
    </location>
</feature>
<dbReference type="PANTHER" id="PTHR37015">
    <property type="entry name" value="REVERSE TRANSCRIPTASE DOMAIN-CONTAINING PROTEIN"/>
    <property type="match status" value="1"/>
</dbReference>
<dbReference type="OrthoDB" id="74545at2759"/>
<dbReference type="EMBL" id="CAJPDS010000115">
    <property type="protein sequence ID" value="CAF9938551.1"/>
    <property type="molecule type" value="Genomic_DNA"/>
</dbReference>
<evidence type="ECO:0008006" key="4">
    <source>
        <dbReference type="Google" id="ProtNLM"/>
    </source>
</evidence>
<sequence length="894" mass="102263">MSSSAGILSQTLQSITNTKISELRQQRDTFAALKSKLLASVDNVAEPEARVRLLLAEIAGCTPENGKKLENFEDSDLYGNIGNLSLKNIRRFLDQSRYDASVTDSQLKEWEQELRLLLEQRTRKLDYADLYARLLTEWLADNSAAVTPPPEAAGSERGESSEEPFELVARTKLQQLREMFESYVFTPLETDREVITAHLDSLFQHEDAAKALKKLRREVEDIGTGLTATSSPFNENVLTLCIKGLLKNDLLTEHKKTLLGEFLQNKIVLTEIADVLNMRFAGLESWGWGEEGISVEPRKQLNGKYRVMMDEDILQAIFLHYIGLTWSVKTKEALRRIVQNNKVWKESNVPMSRSEKRRREYFLGDSTASTQGLAWTKQNRYEMDYFLAQLPDSVEAGARGGYDDEEDDNASADVKSPIKIRQQLLHQLASELLIHRALHGEVAVVQSDIQWFYTSLSHSTIFTVLRYLGMPESWLLFFKTYLETPLKMVHEGQESEVRPRKRGVPIAHAISNFMAEVVLFVLDFSVNQEAQGTLLYRLTDDMWIWGDPATTNDAWKSIRRCVDILGLTINDKKSGSVHPGANVCPDLPKGSVTWGFLTLDSEHGRWLIDQTQVDRHTERLKRQLISSKSVFSFIQLWNSCVGRFFKRTFGEPANCFGREHVDMILSTHKRIQERLFAEDSSTGRTVTDHLRGLIAERFGIKDVPDAFLYLPEELGGLSLCNPFVPFLIIRDQLLASPEQPMEDFFEQEKERYKSARDLFNINGGWVQKSRGGFVSALERHSSPTTKGEENFMSMTEFTQHREWTSLELKNTYEQLCRTPWTDNINMSTEVMAAMDRMTVTRWTRFEGDQKWLLQLCSPQLLQQFGGMSIVDKGLLPLGVMTMLRSKRVTWQEVL</sequence>
<accession>A0A8H3PCU0</accession>
<proteinExistence type="predicted"/>